<feature type="region of interest" description="Disordered" evidence="2">
    <location>
        <begin position="77"/>
        <end position="105"/>
    </location>
</feature>
<dbReference type="SUPFAM" id="SSF158694">
    <property type="entry name" value="UraD-Like"/>
    <property type="match status" value="1"/>
</dbReference>
<evidence type="ECO:0000259" key="3">
    <source>
        <dbReference type="Pfam" id="PF09349"/>
    </source>
</evidence>
<proteinExistence type="predicted"/>
<accession>A0A4S2N7F7</accession>
<evidence type="ECO:0000256" key="1">
    <source>
        <dbReference type="ARBA" id="ARBA00022631"/>
    </source>
</evidence>
<evidence type="ECO:0000256" key="2">
    <source>
        <dbReference type="SAM" id="MobiDB-lite"/>
    </source>
</evidence>
<feature type="region of interest" description="Disordered" evidence="2">
    <location>
        <begin position="142"/>
        <end position="168"/>
    </location>
</feature>
<dbReference type="Gene3D" id="1.10.3330.10">
    <property type="entry name" value="Oxo-4-hydroxy-4-carboxy-5-ureidoimidazoline decarboxylase"/>
    <property type="match status" value="1"/>
</dbReference>
<dbReference type="STRING" id="341454.A0A4S2N7F7"/>
<dbReference type="InterPro" id="IPR036778">
    <property type="entry name" value="OHCU_decarboxylase_sf"/>
</dbReference>
<evidence type="ECO:0000313" key="5">
    <source>
        <dbReference type="Proteomes" id="UP000298138"/>
    </source>
</evidence>
<evidence type="ECO:0000313" key="4">
    <source>
        <dbReference type="EMBL" id="TGZ85183.1"/>
    </source>
</evidence>
<name>A0A4S2N7F7_9PEZI</name>
<dbReference type="EMBL" id="ML220112">
    <property type="protein sequence ID" value="TGZ85183.1"/>
    <property type="molecule type" value="Genomic_DNA"/>
</dbReference>
<dbReference type="Pfam" id="PF09349">
    <property type="entry name" value="OHCU_decarbox"/>
    <property type="match status" value="1"/>
</dbReference>
<dbReference type="InParanoid" id="A0A4S2N7F7"/>
<reference evidence="4 5" key="1">
    <citation type="submission" date="2019-04" db="EMBL/GenBank/DDBJ databases">
        <title>Comparative genomics and transcriptomics to analyze fruiting body development in filamentous ascomycetes.</title>
        <authorList>
            <consortium name="DOE Joint Genome Institute"/>
            <person name="Lutkenhaus R."/>
            <person name="Traeger S."/>
            <person name="Breuer J."/>
            <person name="Kuo A."/>
            <person name="Lipzen A."/>
            <person name="Pangilinan J."/>
            <person name="Dilworth D."/>
            <person name="Sandor L."/>
            <person name="Poggeler S."/>
            <person name="Barry K."/>
            <person name="Grigoriev I.V."/>
            <person name="Nowrousian M."/>
        </authorList>
    </citation>
    <scope>NUCLEOTIDE SEQUENCE [LARGE SCALE GENOMIC DNA]</scope>
    <source>
        <strain evidence="4 5">CBS 389.68</strain>
    </source>
</reference>
<sequence length="168" mass="19141">MSLPPIASLSSSPEHLQKILDLLFEPCPTLYTLIASSLPRTFSSYPEFIDFAADKMLSLVDDEDKIQKIIAAHPRLGAKKVDSKQSSEEQKSLQQGAEEEKRKLEKLNNEYEGKFEGLRYVVFVAGRPREEVMKDMRERIDRGDREAEKKAAIKAMRDIAKDRASKLQ</sequence>
<organism evidence="4 5">
    <name type="scientific">Ascodesmis nigricans</name>
    <dbReference type="NCBI Taxonomy" id="341454"/>
    <lineage>
        <taxon>Eukaryota</taxon>
        <taxon>Fungi</taxon>
        <taxon>Dikarya</taxon>
        <taxon>Ascomycota</taxon>
        <taxon>Pezizomycotina</taxon>
        <taxon>Pezizomycetes</taxon>
        <taxon>Pezizales</taxon>
        <taxon>Ascodesmidaceae</taxon>
        <taxon>Ascodesmis</taxon>
    </lineage>
</organism>
<dbReference type="PANTHER" id="PTHR37987:SF1">
    <property type="entry name" value="OXO-4-HYDROXY-4-CARBOXY-5-UREIDOIMIDAZOLINE DECARBOXYLASE DOMAIN-CONTAINING PROTEIN"/>
    <property type="match status" value="1"/>
</dbReference>
<dbReference type="Proteomes" id="UP000298138">
    <property type="component" value="Unassembled WGS sequence"/>
</dbReference>
<dbReference type="PANTHER" id="PTHR37987">
    <property type="entry name" value="CHROMOSOME 9, WHOLE GENOME SHOTGUN SEQUENCE"/>
    <property type="match status" value="1"/>
</dbReference>
<keyword evidence="5" id="KW-1185">Reference proteome</keyword>
<feature type="domain" description="Oxo-4-hydroxy-4-carboxy-5-ureidoimidazoline decarboxylase" evidence="3">
    <location>
        <begin position="12"/>
        <end position="164"/>
    </location>
</feature>
<dbReference type="GO" id="GO:0006144">
    <property type="term" value="P:purine nucleobase metabolic process"/>
    <property type="evidence" value="ECO:0007669"/>
    <property type="project" value="UniProtKB-KW"/>
</dbReference>
<gene>
    <name evidence="4" type="ORF">EX30DRAFT_392553</name>
</gene>
<dbReference type="AlphaFoldDB" id="A0A4S2N7F7"/>
<dbReference type="OrthoDB" id="5398391at2759"/>
<dbReference type="InterPro" id="IPR018020">
    <property type="entry name" value="OHCU_decarboxylase"/>
</dbReference>
<protein>
    <recommendedName>
        <fullName evidence="3">Oxo-4-hydroxy-4-carboxy-5-ureidoimidazoline decarboxylase domain-containing protein</fullName>
    </recommendedName>
</protein>
<keyword evidence="1" id="KW-0659">Purine metabolism</keyword>
<feature type="compositionally biased region" description="Basic and acidic residues" evidence="2">
    <location>
        <begin position="79"/>
        <end position="91"/>
    </location>
</feature>